<name>A0A9D9NLQ1_9BACT</name>
<accession>A0A9D9NLQ1</accession>
<sequence>MKREPDIQFRSPEEIRRYQEKRLAEALEYLAANSEFYRRMFREYSIDIRKVRKIEDLVTIPLTTKTDLQLHNREFRCVPDSEVIDYVTTSGTLGDPVTFVLTDNDLDRLAYNEYLSFTTAGCTRDDILQLMTTIDRRFMAGLAYYMGARELGMGVVRVGNGIPELQWDTIGRIHPTCGMVVPSFIMKLIDFAEKNGIDYKGSSMRKCICIGEALRQPDTFCFNTLGRKINERWGNLQLYSTYASTEMQASFTECGHFCGGHLQPELIIVEFLDENGNPVKEGEPGEVTITTLGVTGMPLLRFRTGDICHHYTGHCSCGRNTVRLSSVLGRKGQMIKFKGTTLYPPALYDILDNIPKVVNYIVEVYTNSLGTDEITIRVGSEDHSDVFVKEIKDMFRAKVRVAPSITFESPEYIAKLQFPQMSRKAVKFIDLR</sequence>
<dbReference type="InterPro" id="IPR042099">
    <property type="entry name" value="ANL_N_sf"/>
</dbReference>
<dbReference type="InterPro" id="IPR000873">
    <property type="entry name" value="AMP-dep_synth/lig_dom"/>
</dbReference>
<dbReference type="EMBL" id="JADILZ010000040">
    <property type="protein sequence ID" value="MBO8478112.1"/>
    <property type="molecule type" value="Genomic_DNA"/>
</dbReference>
<dbReference type="PANTHER" id="PTHR43845:SF1">
    <property type="entry name" value="BLR5969 PROTEIN"/>
    <property type="match status" value="1"/>
</dbReference>
<dbReference type="PANTHER" id="PTHR43845">
    <property type="entry name" value="BLR5969 PROTEIN"/>
    <property type="match status" value="1"/>
</dbReference>
<dbReference type="AlphaFoldDB" id="A0A9D9NLQ1"/>
<organism evidence="2 3">
    <name type="scientific">Candidatus Cryptobacteroides excrementipullorum</name>
    <dbReference type="NCBI Taxonomy" id="2840761"/>
    <lineage>
        <taxon>Bacteria</taxon>
        <taxon>Pseudomonadati</taxon>
        <taxon>Bacteroidota</taxon>
        <taxon>Bacteroidia</taxon>
        <taxon>Bacteroidales</taxon>
        <taxon>Candidatus Cryptobacteroides</taxon>
    </lineage>
</organism>
<reference evidence="2" key="1">
    <citation type="submission" date="2020-10" db="EMBL/GenBank/DDBJ databases">
        <authorList>
            <person name="Gilroy R."/>
        </authorList>
    </citation>
    <scope>NUCLEOTIDE SEQUENCE</scope>
    <source>
        <strain evidence="2">2478</strain>
    </source>
</reference>
<dbReference type="Gene3D" id="3.40.50.12780">
    <property type="entry name" value="N-terminal domain of ligase-like"/>
    <property type="match status" value="1"/>
</dbReference>
<evidence type="ECO:0000313" key="2">
    <source>
        <dbReference type="EMBL" id="MBO8478112.1"/>
    </source>
</evidence>
<evidence type="ECO:0000313" key="3">
    <source>
        <dbReference type="Proteomes" id="UP000823771"/>
    </source>
</evidence>
<comment type="caution">
    <text evidence="2">The sequence shown here is derived from an EMBL/GenBank/DDBJ whole genome shotgun (WGS) entry which is preliminary data.</text>
</comment>
<proteinExistence type="predicted"/>
<protein>
    <submittedName>
        <fullName evidence="2">AMP-binding protein</fullName>
    </submittedName>
</protein>
<dbReference type="Gene3D" id="3.30.300.30">
    <property type="match status" value="1"/>
</dbReference>
<reference evidence="2" key="2">
    <citation type="journal article" date="2021" name="PeerJ">
        <title>Extensive microbial diversity within the chicken gut microbiome revealed by metagenomics and culture.</title>
        <authorList>
            <person name="Gilroy R."/>
            <person name="Ravi A."/>
            <person name="Getino M."/>
            <person name="Pursley I."/>
            <person name="Horton D.L."/>
            <person name="Alikhan N.F."/>
            <person name="Baker D."/>
            <person name="Gharbi K."/>
            <person name="Hall N."/>
            <person name="Watson M."/>
            <person name="Adriaenssens E.M."/>
            <person name="Foster-Nyarko E."/>
            <person name="Jarju S."/>
            <person name="Secka A."/>
            <person name="Antonio M."/>
            <person name="Oren A."/>
            <person name="Chaudhuri R.R."/>
            <person name="La Ragione R."/>
            <person name="Hildebrand F."/>
            <person name="Pallen M.J."/>
        </authorList>
    </citation>
    <scope>NUCLEOTIDE SEQUENCE</scope>
    <source>
        <strain evidence="2">2478</strain>
    </source>
</reference>
<dbReference type="InterPro" id="IPR045851">
    <property type="entry name" value="AMP-bd_C_sf"/>
</dbReference>
<gene>
    <name evidence="2" type="ORF">IAB80_04425</name>
</gene>
<dbReference type="Pfam" id="PF00501">
    <property type="entry name" value="AMP-binding"/>
    <property type="match status" value="1"/>
</dbReference>
<evidence type="ECO:0000259" key="1">
    <source>
        <dbReference type="Pfam" id="PF00501"/>
    </source>
</evidence>
<feature type="domain" description="AMP-dependent synthetase/ligase" evidence="1">
    <location>
        <begin position="86"/>
        <end position="294"/>
    </location>
</feature>
<dbReference type="SUPFAM" id="SSF56801">
    <property type="entry name" value="Acetyl-CoA synthetase-like"/>
    <property type="match status" value="1"/>
</dbReference>
<dbReference type="Proteomes" id="UP000823771">
    <property type="component" value="Unassembled WGS sequence"/>
</dbReference>